<proteinExistence type="predicted"/>
<dbReference type="Pfam" id="PF13041">
    <property type="entry name" value="PPR_2"/>
    <property type="match status" value="1"/>
</dbReference>
<dbReference type="AlphaFoldDB" id="A0A068RUX8"/>
<dbReference type="VEuPathDB" id="FungiDB:LCOR_04211.1"/>
<dbReference type="InterPro" id="IPR002885">
    <property type="entry name" value="PPR_rpt"/>
</dbReference>
<name>A0A068RUX8_9FUNG</name>
<dbReference type="PANTHER" id="PTHR47934:SF6">
    <property type="entry name" value="MITOCHONDRIAL GROUP I INTRON SPLICING FACTOR CCM1-RELATED"/>
    <property type="match status" value="1"/>
</dbReference>
<evidence type="ECO:0000313" key="2">
    <source>
        <dbReference type="EMBL" id="CDH52771.1"/>
    </source>
</evidence>
<accession>A0A068RUX8</accession>
<dbReference type="EMBL" id="CBTN010000014">
    <property type="protein sequence ID" value="CDH52771.1"/>
    <property type="molecule type" value="Genomic_DNA"/>
</dbReference>
<gene>
    <name evidence="2" type="ORF">LCOR_04211.1</name>
</gene>
<evidence type="ECO:0000256" key="1">
    <source>
        <dbReference type="PROSITE-ProRule" id="PRU00708"/>
    </source>
</evidence>
<dbReference type="PANTHER" id="PTHR47934">
    <property type="entry name" value="PENTATRICOPEPTIDE REPEAT-CONTAINING PROTEIN PET309, MITOCHONDRIAL"/>
    <property type="match status" value="1"/>
</dbReference>
<dbReference type="SUPFAM" id="SSF48452">
    <property type="entry name" value="TPR-like"/>
    <property type="match status" value="1"/>
</dbReference>
<dbReference type="Gene3D" id="1.25.40.10">
    <property type="entry name" value="Tetratricopeptide repeat domain"/>
    <property type="match status" value="3"/>
</dbReference>
<protein>
    <recommendedName>
        <fullName evidence="4">Pentacotripeptide-repeat region of PRORP domain-containing protein</fullName>
    </recommendedName>
</protein>
<reference evidence="2" key="1">
    <citation type="submission" date="2013-08" db="EMBL/GenBank/DDBJ databases">
        <title>Gene expansion shapes genome architecture in the human pathogen Lichtheimia corymbifera: an evolutionary genomics analysis in the ancient terrestrial Mucorales (Mucoromycotina).</title>
        <authorList>
            <person name="Schwartze V.U."/>
            <person name="Winter S."/>
            <person name="Shelest E."/>
            <person name="Marcet-Houben M."/>
            <person name="Horn F."/>
            <person name="Wehner S."/>
            <person name="Hoffmann K."/>
            <person name="Riege K."/>
            <person name="Sammeth M."/>
            <person name="Nowrousian M."/>
            <person name="Valiante V."/>
            <person name="Linde J."/>
            <person name="Jacobsen I.D."/>
            <person name="Marz M."/>
            <person name="Brakhage A.A."/>
            <person name="Gabaldon T."/>
            <person name="Bocker S."/>
            <person name="Voigt K."/>
        </authorList>
    </citation>
    <scope>NUCLEOTIDE SEQUENCE [LARGE SCALE GENOMIC DNA]</scope>
    <source>
        <strain evidence="2">FSU 9682</strain>
    </source>
</reference>
<evidence type="ECO:0000313" key="3">
    <source>
        <dbReference type="Proteomes" id="UP000027586"/>
    </source>
</evidence>
<dbReference type="NCBIfam" id="TIGR00756">
    <property type="entry name" value="PPR"/>
    <property type="match status" value="1"/>
</dbReference>
<feature type="repeat" description="PPR" evidence="1">
    <location>
        <begin position="710"/>
        <end position="744"/>
    </location>
</feature>
<dbReference type="InterPro" id="IPR051114">
    <property type="entry name" value="Mito_RNA_Proc_CCM1"/>
</dbReference>
<sequence>METEAKHVVGRCWDSEFEQNIFWEVVESTGYDKQMSMSVQLSERCLRSLQRHGHAPFIRTIVSKSRPRILHPYTTMAVPRTSESFTNNNNNNNKRARFEDKLQQCRNQQRLNSRAVSELWNAYLEYQPQSSDDYEQLMHSLSTRAQETRRSLNWGRIVQAYQDALDRGVQRTKPMVLIAIMAYGRTGQFDKARVAFEELQAQGLVDGKAYQCLMDAALDTNLLQMAQDVIRKGRREGVLDEATMAHCVNRFVQVSIRKSNLARALSVLHECETTLGDYSNDAAIAIWNGYRKAMEMSTLNTIDPTSLEAFVHAFTRRMLHQVSVARSTQALYTSTHLSLVMDLVMQADATLVPTAKTQTMLLAAYASEKKMSKFGKMLQQSTHDMTSPSSYTHVLYKTSGKMLDKDGHAAFIQAFVDAKDLKAAQRVALDMQRRSFAVDMNSHMAIVQGWVQQGQPDRAMAWLERSKYHLATATPQSDNIARLDTYATVLEGWLATGEWSKCVSQYRSLKSMGLPVDHNRRMIKSVISAQMALGDFAASKRLLTAMPIQFTPMTIQRITLGLLGLKNGSVNRVSGHVAVRGLLSMEKELGLQVSLSGLGRIIGKLGERGDLTEAFALYRNARSNRFDGFKHVHHVFKAMMDAATLNNDMAKAERVFLDMSGWYQQHHASNPPLSSFNMLLNNYASRQPLPHAGRINKTFRQIMDHGYEPDTTTYNILIKAFVNLSNMPAAYSIFERMIESGQKPDSWTINTLIQGWVDEHDMMGVKQFMLTLGAHGLTMDNVSYNLLVEGLLRLDRRRMSTTRLARRRNEWSLIKQHQHQQNYPLSGQDVWTIFESVVGVSQENVVKTVEQQSHEHNLVYKNKPDDITFKLFIKAFQNANDYHSASIMQHFWKASL</sequence>
<dbReference type="GO" id="GO:0005739">
    <property type="term" value="C:mitochondrion"/>
    <property type="evidence" value="ECO:0007669"/>
    <property type="project" value="TreeGrafter"/>
</dbReference>
<organism evidence="2 3">
    <name type="scientific">Lichtheimia corymbifera JMRC:FSU:9682</name>
    <dbReference type="NCBI Taxonomy" id="1263082"/>
    <lineage>
        <taxon>Eukaryota</taxon>
        <taxon>Fungi</taxon>
        <taxon>Fungi incertae sedis</taxon>
        <taxon>Mucoromycota</taxon>
        <taxon>Mucoromycotina</taxon>
        <taxon>Mucoromycetes</taxon>
        <taxon>Mucorales</taxon>
        <taxon>Lichtheimiaceae</taxon>
        <taxon>Lichtheimia</taxon>
    </lineage>
</organism>
<dbReference type="STRING" id="1263082.A0A068RUX8"/>
<dbReference type="PROSITE" id="PS51375">
    <property type="entry name" value="PPR"/>
    <property type="match status" value="1"/>
</dbReference>
<evidence type="ECO:0008006" key="4">
    <source>
        <dbReference type="Google" id="ProtNLM"/>
    </source>
</evidence>
<dbReference type="Proteomes" id="UP000027586">
    <property type="component" value="Unassembled WGS sequence"/>
</dbReference>
<dbReference type="OrthoDB" id="185373at2759"/>
<keyword evidence="3" id="KW-1185">Reference proteome</keyword>
<dbReference type="InterPro" id="IPR011990">
    <property type="entry name" value="TPR-like_helical_dom_sf"/>
</dbReference>
<dbReference type="GO" id="GO:0006396">
    <property type="term" value="P:RNA processing"/>
    <property type="evidence" value="ECO:0007669"/>
    <property type="project" value="TreeGrafter"/>
</dbReference>
<comment type="caution">
    <text evidence="2">The sequence shown here is derived from an EMBL/GenBank/DDBJ whole genome shotgun (WGS) entry which is preliminary data.</text>
</comment>
<dbReference type="Pfam" id="PF01535">
    <property type="entry name" value="PPR"/>
    <property type="match status" value="1"/>
</dbReference>
<dbReference type="GO" id="GO:0003729">
    <property type="term" value="F:mRNA binding"/>
    <property type="evidence" value="ECO:0007669"/>
    <property type="project" value="TreeGrafter"/>
</dbReference>
<dbReference type="GO" id="GO:0007005">
    <property type="term" value="P:mitochondrion organization"/>
    <property type="evidence" value="ECO:0007669"/>
    <property type="project" value="TreeGrafter"/>
</dbReference>